<dbReference type="GO" id="GO:0031267">
    <property type="term" value="F:small GTPase binding"/>
    <property type="evidence" value="ECO:0007669"/>
    <property type="project" value="InterPro"/>
</dbReference>
<dbReference type="GO" id="GO:0005096">
    <property type="term" value="F:GTPase activator activity"/>
    <property type="evidence" value="ECO:0007669"/>
    <property type="project" value="InterPro"/>
</dbReference>
<feature type="compositionally biased region" description="Basic residues" evidence="1">
    <location>
        <begin position="212"/>
        <end position="221"/>
    </location>
</feature>
<gene>
    <name evidence="3" type="ORF">CLF_106109</name>
</gene>
<name>G7YEQ9_CLOSI</name>
<dbReference type="SMART" id="SM00324">
    <property type="entry name" value="RhoGAP"/>
    <property type="match status" value="1"/>
</dbReference>
<feature type="compositionally biased region" description="Acidic residues" evidence="1">
    <location>
        <begin position="1158"/>
        <end position="1175"/>
    </location>
</feature>
<dbReference type="AlphaFoldDB" id="G7YEQ9"/>
<feature type="compositionally biased region" description="Basic and acidic residues" evidence="1">
    <location>
        <begin position="187"/>
        <end position="196"/>
    </location>
</feature>
<reference evidence="3" key="1">
    <citation type="journal article" date="2011" name="Genome Biol.">
        <title>The draft genome of the carcinogenic human liver fluke Clonorchis sinensis.</title>
        <authorList>
            <person name="Wang X."/>
            <person name="Chen W."/>
            <person name="Huang Y."/>
            <person name="Sun J."/>
            <person name="Men J."/>
            <person name="Liu H."/>
            <person name="Luo F."/>
            <person name="Guo L."/>
            <person name="Lv X."/>
            <person name="Deng C."/>
            <person name="Zhou C."/>
            <person name="Fan Y."/>
            <person name="Li X."/>
            <person name="Huang L."/>
            <person name="Hu Y."/>
            <person name="Liang C."/>
            <person name="Hu X."/>
            <person name="Xu J."/>
            <person name="Yu X."/>
        </authorList>
    </citation>
    <scope>NUCLEOTIDE SEQUENCE [LARGE SCALE GENOMIC DNA]</scope>
    <source>
        <strain evidence="3">Henan</strain>
    </source>
</reference>
<evidence type="ECO:0000256" key="1">
    <source>
        <dbReference type="SAM" id="MobiDB-lite"/>
    </source>
</evidence>
<dbReference type="Gene3D" id="1.20.58.90">
    <property type="match status" value="2"/>
</dbReference>
<dbReference type="InterPro" id="IPR000198">
    <property type="entry name" value="RhoGAP_dom"/>
</dbReference>
<sequence length="1236" mass="137783">MHVAHSRPSLHQVAVDPVVPNYGQLTTGSEVSDNQTERTGTYVRAYAWGYGGIYRYARTRLCKATEQMYSKQNVYGTDHIDWIWLRSNQSSLSQLPTLYWKICINEFDPDAFSVQKAEIVATTAEGSHTKPPSKKTKSSFRLPGTKKRRKDKKLVNSELDSALPPTGDHPVSVADRRDPSPPASAPEKTRASEKMAKKQSVGLRTPDDEPRKSHRKSKRGSKLSASKTYTKHSFVPETPVFGVPLNVAIQRDPSFDGVPLPAFFRHCIDYLEKYGLSSEGIYRVPGVNSQIQALVAALDRGESFPQVAPTSAAFYQQRQQHSEWPRVRPSLSGTPGSESKIRVQSVYGGWSLNYDPFSPRYPLYFLGFSGPSKSKGFVNSPLKLRLTGERQRTGTAVGFSISELPHDLPVIASVVKHFLRSLPEPVMTSALRPVVESLPPELPQIYYTLAELVHKELPRPNRFLLAWLLQHMTHIIDRAGENLMTLANISIVLSPSLQISHRLLAILLTPPPPDVRIDLAQLDPDLPAVNITEVGVDPSMWHWLFPHPVYLLRPYRPPLTPGPDLDLPETDAELDEELKKQELLLQHLHEQIGRGEATNEKEAQLWEVQRLVTELRRRKAFSDPEVIRAELSRQQAQLDRLHEAIAAEQARPSPDSPMWISVNLHPSHRVSHSDINGQKRRDVSSSKASKHRSDPASSYSDELWEVQRQVTMLKRRLKQQEKLVGQQTVSTTGPASDAATAVPTTTTTSKIVMSGSIPLVIPTVSELDEEEVLNLTLRKLPLDAPSGTTFASTGNEDTVVLTQPPLPDTTLVRVPSTRLPASDVEKQPHSPIDSPRTIRLVRPADNAVEQTANDVGEIDTKQAMTQEEELKREQASADHTIESQTPLADNKTMTEQETAVDTVLPAASVTEVTTQDAQIQVAPPEQIDDRFEFDVTVEHTALSEKSAPAVAPALPPSPWRTSSSGLKVEPSLFPVDRQIAQQIAFYTARKQELQAINTDLRARIWSENAEISRIQSCISHLLETGGKRVQRIYETQFNSTRIHPTSTQADGTEHSLATWLDHSWTRIAERLSAVDYGSSGKEASCLMDEPDGSDLSDSTSKDDDDEFEEMVDESQPVAYSRLTEEYDDDEEHRGKINGYSKLDDDGSVPSSDLLPVDVETDGEDDDDDDDEDEGEAELARTLHQLTMDNARLEQLNCRYLEGIQAERNRCAELKVLLKLRNTTVGNTEFNELSGPP</sequence>
<evidence type="ECO:0000313" key="3">
    <source>
        <dbReference type="EMBL" id="GAA51442.1"/>
    </source>
</evidence>
<protein>
    <submittedName>
        <fullName evidence="3">RalA-binding protein 1</fullName>
    </submittedName>
</protein>
<feature type="compositionally biased region" description="Acidic residues" evidence="1">
    <location>
        <begin position="1102"/>
        <end position="1112"/>
    </location>
</feature>
<feature type="compositionally biased region" description="Basic residues" evidence="1">
    <location>
        <begin position="131"/>
        <end position="152"/>
    </location>
</feature>
<feature type="domain" description="Rho-GAP" evidence="2">
    <location>
        <begin position="243"/>
        <end position="552"/>
    </location>
</feature>
<feature type="region of interest" description="Disordered" evidence="1">
    <location>
        <begin position="123"/>
        <end position="229"/>
    </location>
</feature>
<dbReference type="EMBL" id="DF143154">
    <property type="protein sequence ID" value="GAA51442.1"/>
    <property type="molecule type" value="Genomic_DNA"/>
</dbReference>
<dbReference type="InterPro" id="IPR008936">
    <property type="entry name" value="Rho_GTPase_activation_prot"/>
</dbReference>
<keyword evidence="4" id="KW-1185">Reference proteome</keyword>
<accession>G7YEQ9</accession>
<dbReference type="Gene3D" id="1.10.555.10">
    <property type="entry name" value="Rho GTPase activation protein"/>
    <property type="match status" value="1"/>
</dbReference>
<dbReference type="PANTHER" id="PTHR12783">
    <property type="entry name" value="RALA BINDING PROTEIN 1 RALBP1"/>
    <property type="match status" value="1"/>
</dbReference>
<feature type="region of interest" description="Disordered" evidence="1">
    <location>
        <begin position="668"/>
        <end position="701"/>
    </location>
</feature>
<organism evidence="3 4">
    <name type="scientific">Clonorchis sinensis</name>
    <name type="common">Chinese liver fluke</name>
    <dbReference type="NCBI Taxonomy" id="79923"/>
    <lineage>
        <taxon>Eukaryota</taxon>
        <taxon>Metazoa</taxon>
        <taxon>Spiralia</taxon>
        <taxon>Lophotrochozoa</taxon>
        <taxon>Platyhelminthes</taxon>
        <taxon>Trematoda</taxon>
        <taxon>Digenea</taxon>
        <taxon>Opisthorchiida</taxon>
        <taxon>Opisthorchiata</taxon>
        <taxon>Opisthorchiidae</taxon>
        <taxon>Clonorchis</taxon>
    </lineage>
</organism>
<dbReference type="InterPro" id="IPR039767">
    <property type="entry name" value="RALBP1"/>
</dbReference>
<evidence type="ECO:0000259" key="2">
    <source>
        <dbReference type="PROSITE" id="PS50238"/>
    </source>
</evidence>
<proteinExistence type="predicted"/>
<dbReference type="Pfam" id="PF00620">
    <property type="entry name" value="RhoGAP"/>
    <property type="match status" value="2"/>
</dbReference>
<dbReference type="GO" id="GO:0007264">
    <property type="term" value="P:small GTPase-mediated signal transduction"/>
    <property type="evidence" value="ECO:0007669"/>
    <property type="project" value="InterPro"/>
</dbReference>
<dbReference type="PROSITE" id="PS50238">
    <property type="entry name" value="RHOGAP"/>
    <property type="match status" value="1"/>
</dbReference>
<evidence type="ECO:0000313" key="4">
    <source>
        <dbReference type="Proteomes" id="UP000008909"/>
    </source>
</evidence>
<dbReference type="SUPFAM" id="SSF48350">
    <property type="entry name" value="GTPase activation domain, GAP"/>
    <property type="match status" value="1"/>
</dbReference>
<reference key="2">
    <citation type="submission" date="2011-10" db="EMBL/GenBank/DDBJ databases">
        <title>The genome and transcriptome sequence of Clonorchis sinensis provide insights into the carcinogenic liver fluke.</title>
        <authorList>
            <person name="Wang X."/>
            <person name="Huang Y."/>
            <person name="Chen W."/>
            <person name="Liu H."/>
            <person name="Guo L."/>
            <person name="Chen Y."/>
            <person name="Luo F."/>
            <person name="Zhou W."/>
            <person name="Sun J."/>
            <person name="Mao Q."/>
            <person name="Liang P."/>
            <person name="Zhou C."/>
            <person name="Tian Y."/>
            <person name="Men J."/>
            <person name="Lv X."/>
            <person name="Huang L."/>
            <person name="Zhou J."/>
            <person name="Hu Y."/>
            <person name="Li R."/>
            <person name="Zhang F."/>
            <person name="Lei H."/>
            <person name="Li X."/>
            <person name="Hu X."/>
            <person name="Liang C."/>
            <person name="Xu J."/>
            <person name="Wu Z."/>
            <person name="Yu X."/>
        </authorList>
    </citation>
    <scope>NUCLEOTIDE SEQUENCE</scope>
    <source>
        <strain>Henan</strain>
    </source>
</reference>
<dbReference type="PANTHER" id="PTHR12783:SF5">
    <property type="entry name" value="RALA-BINDING PROTEIN 1"/>
    <property type="match status" value="1"/>
</dbReference>
<feature type="region of interest" description="Disordered" evidence="1">
    <location>
        <begin position="1078"/>
        <end position="1175"/>
    </location>
</feature>
<dbReference type="Proteomes" id="UP000008909">
    <property type="component" value="Unassembled WGS sequence"/>
</dbReference>